<comment type="caution">
    <text evidence="2">The sequence shown here is derived from an EMBL/GenBank/DDBJ whole genome shotgun (WGS) entry which is preliminary data.</text>
</comment>
<evidence type="ECO:0000256" key="1">
    <source>
        <dbReference type="SAM" id="MobiDB-lite"/>
    </source>
</evidence>
<evidence type="ECO:0008006" key="4">
    <source>
        <dbReference type="Google" id="ProtNLM"/>
    </source>
</evidence>
<accession>A0ABS5ZJJ0</accession>
<keyword evidence="3" id="KW-1185">Reference proteome</keyword>
<organism evidence="2 3">
    <name type="scientific">Zooshikella harenae</name>
    <dbReference type="NCBI Taxonomy" id="2827238"/>
    <lineage>
        <taxon>Bacteria</taxon>
        <taxon>Pseudomonadati</taxon>
        <taxon>Pseudomonadota</taxon>
        <taxon>Gammaproteobacteria</taxon>
        <taxon>Oceanospirillales</taxon>
        <taxon>Zooshikellaceae</taxon>
        <taxon>Zooshikella</taxon>
    </lineage>
</organism>
<sequence length="136" mass="15843">EIIPDFRTQDVYNFEVADYHTYFVGKLGAWVHNGDGLDCKVTKSRGYDRPEIETKSGKAVKQKNATDEWDNFLGDKQTNIDPRDGLPDPDRIWSADGKRSIRFGDHEMNSKPNKLHYHQETWHDDKVENVLQRIPQ</sequence>
<dbReference type="RefSeq" id="WP_215822512.1">
    <property type="nucleotide sequence ID" value="NZ_JAGSOY010000192.1"/>
</dbReference>
<feature type="non-terminal residue" evidence="2">
    <location>
        <position position="1"/>
    </location>
</feature>
<dbReference type="Gene3D" id="2.170.16.10">
    <property type="entry name" value="Hedgehog/Intein (Hint) domain"/>
    <property type="match status" value="1"/>
</dbReference>
<feature type="region of interest" description="Disordered" evidence="1">
    <location>
        <begin position="72"/>
        <end position="92"/>
    </location>
</feature>
<protein>
    <recommendedName>
        <fullName evidence="4">Intein C-terminal splicing domain-containing protein</fullName>
    </recommendedName>
</protein>
<proteinExistence type="predicted"/>
<dbReference type="Proteomes" id="UP000690515">
    <property type="component" value="Unassembled WGS sequence"/>
</dbReference>
<evidence type="ECO:0000313" key="3">
    <source>
        <dbReference type="Proteomes" id="UP000690515"/>
    </source>
</evidence>
<name>A0ABS5ZJJ0_9GAMM</name>
<dbReference type="NCBIfam" id="TIGR01443">
    <property type="entry name" value="intein_Cterm"/>
    <property type="match status" value="1"/>
</dbReference>
<dbReference type="EMBL" id="JAGSOY010000192">
    <property type="protein sequence ID" value="MBU2714247.1"/>
    <property type="molecule type" value="Genomic_DNA"/>
</dbReference>
<feature type="compositionally biased region" description="Basic and acidic residues" evidence="1">
    <location>
        <begin position="81"/>
        <end position="92"/>
    </location>
</feature>
<reference evidence="2 3" key="1">
    <citation type="submission" date="2021-04" db="EMBL/GenBank/DDBJ databases">
        <authorList>
            <person name="Pira H."/>
            <person name="Risdian C."/>
            <person name="Wink J."/>
        </authorList>
    </citation>
    <scope>NUCLEOTIDE SEQUENCE [LARGE SCALE GENOMIC DNA]</scope>
    <source>
        <strain evidence="2 3">WH53</strain>
    </source>
</reference>
<dbReference type="InterPro" id="IPR030934">
    <property type="entry name" value="Intein_C"/>
</dbReference>
<evidence type="ECO:0000313" key="2">
    <source>
        <dbReference type="EMBL" id="MBU2714247.1"/>
    </source>
</evidence>
<gene>
    <name evidence="2" type="ORF">KCG35_24680</name>
</gene>